<dbReference type="Pfam" id="PF12900">
    <property type="entry name" value="Pyridox_ox_2"/>
    <property type="match status" value="1"/>
</dbReference>
<evidence type="ECO:0000313" key="2">
    <source>
        <dbReference type="Proteomes" id="UP001596395"/>
    </source>
</evidence>
<dbReference type="InterPro" id="IPR024747">
    <property type="entry name" value="Pyridox_Oxase-rel"/>
</dbReference>
<dbReference type="Gene3D" id="2.30.110.10">
    <property type="entry name" value="Electron Transport, Fmn-binding Protein, Chain A"/>
    <property type="match status" value="1"/>
</dbReference>
<name>A0ABD5VD45_9EURY</name>
<dbReference type="AlphaFoldDB" id="A0ABD5VD45"/>
<accession>A0ABD5VD45</accession>
<protein>
    <submittedName>
        <fullName evidence="1">Pyridoxamine 5'-phosphate oxidase family protein</fullName>
    </submittedName>
</protein>
<sequence>MTVETLETLGIERMDEDDIRDFLSSHGVGILALSTDDAPYVLPISFGYDGDRGLYFTFVAGDTSRKADLSSGESRATYLVYAAESPFHWRSVVCEGRIHEIPRGEWEAHDEAMQDNAWHPDVFERAFETERVRVYRFDVEDWSGLRHTGLPPDLEHPER</sequence>
<dbReference type="InterPro" id="IPR012349">
    <property type="entry name" value="Split_barrel_FMN-bd"/>
</dbReference>
<dbReference type="SUPFAM" id="SSF50475">
    <property type="entry name" value="FMN-binding split barrel"/>
    <property type="match status" value="1"/>
</dbReference>
<evidence type="ECO:0000313" key="1">
    <source>
        <dbReference type="EMBL" id="MFC6951459.1"/>
    </source>
</evidence>
<reference evidence="1 2" key="1">
    <citation type="journal article" date="2019" name="Int. J. Syst. Evol. Microbiol.">
        <title>The Global Catalogue of Microorganisms (GCM) 10K type strain sequencing project: providing services to taxonomists for standard genome sequencing and annotation.</title>
        <authorList>
            <consortium name="The Broad Institute Genomics Platform"/>
            <consortium name="The Broad Institute Genome Sequencing Center for Infectious Disease"/>
            <person name="Wu L."/>
            <person name="Ma J."/>
        </authorList>
    </citation>
    <scope>NUCLEOTIDE SEQUENCE [LARGE SCALE GENOMIC DNA]</scope>
    <source>
        <strain evidence="1 2">GX26</strain>
    </source>
</reference>
<proteinExistence type="predicted"/>
<dbReference type="EMBL" id="JBHSXN010000001">
    <property type="protein sequence ID" value="MFC6951459.1"/>
    <property type="molecule type" value="Genomic_DNA"/>
</dbReference>
<keyword evidence="2" id="KW-1185">Reference proteome</keyword>
<dbReference type="Proteomes" id="UP001596395">
    <property type="component" value="Unassembled WGS sequence"/>
</dbReference>
<dbReference type="RefSeq" id="WP_336348491.1">
    <property type="nucleotide sequence ID" value="NZ_JAZAQL010000001.1"/>
</dbReference>
<organism evidence="1 2">
    <name type="scientific">Halorubellus litoreus</name>
    <dbReference type="NCBI Taxonomy" id="755308"/>
    <lineage>
        <taxon>Archaea</taxon>
        <taxon>Methanobacteriati</taxon>
        <taxon>Methanobacteriota</taxon>
        <taxon>Stenosarchaea group</taxon>
        <taxon>Halobacteria</taxon>
        <taxon>Halobacteriales</taxon>
        <taxon>Halorubellaceae</taxon>
        <taxon>Halorubellus</taxon>
    </lineage>
</organism>
<gene>
    <name evidence="1" type="ORF">ACFQGB_01165</name>
</gene>
<comment type="caution">
    <text evidence="1">The sequence shown here is derived from an EMBL/GenBank/DDBJ whole genome shotgun (WGS) entry which is preliminary data.</text>
</comment>